<name>A0A562DKB7_9GAMM</name>
<dbReference type="InterPro" id="IPR011256">
    <property type="entry name" value="Reg_factor_effector_dom_sf"/>
</dbReference>
<dbReference type="SUPFAM" id="SSF55136">
    <property type="entry name" value="Probable bacterial effector-binding domain"/>
    <property type="match status" value="1"/>
</dbReference>
<dbReference type="InterPro" id="IPR029442">
    <property type="entry name" value="GyrI-like"/>
</dbReference>
<gene>
    <name evidence="2" type="ORF">L613_003100000120</name>
</gene>
<feature type="domain" description="GyrI-like small molecule binding" evidence="1">
    <location>
        <begin position="24"/>
        <end position="194"/>
    </location>
</feature>
<proteinExistence type="predicted"/>
<comment type="caution">
    <text evidence="2">The sequence shown here is derived from an EMBL/GenBank/DDBJ whole genome shotgun (WGS) entry which is preliminary data.</text>
</comment>
<dbReference type="Pfam" id="PF06445">
    <property type="entry name" value="GyrI-like"/>
    <property type="match status" value="1"/>
</dbReference>
<evidence type="ECO:0000313" key="3">
    <source>
        <dbReference type="Proteomes" id="UP000321583"/>
    </source>
</evidence>
<sequence>MEKIDLKRSLGPLYRPAPGIVELDVPASGFLMVDGRGDPDTAPAWREAVEALYAVAYAVKFALKRRRALDYVVMPLEALWWSDDLSSFVRGDRAAWQWTAMIMQPPEADADLVAEAVAGVRAKKALPALRRLRLESFAEGRCAQLLHVGPYRDEGLAIARLHAWIRERSALRGRHHEIYLGDPRRSRPEKLKTLLRQPMA</sequence>
<dbReference type="Gene3D" id="3.20.80.10">
    <property type="entry name" value="Regulatory factor, effector binding domain"/>
    <property type="match status" value="1"/>
</dbReference>
<accession>A0A562DKB7</accession>
<dbReference type="RefSeq" id="WP_028914340.1">
    <property type="nucleotide sequence ID" value="NZ_VLJS01000060.1"/>
</dbReference>
<dbReference type="EMBL" id="VLJS01000060">
    <property type="protein sequence ID" value="TWH09986.1"/>
    <property type="molecule type" value="Genomic_DNA"/>
</dbReference>
<dbReference type="OrthoDB" id="4772335at2"/>
<evidence type="ECO:0000313" key="2">
    <source>
        <dbReference type="EMBL" id="TWH09986.1"/>
    </source>
</evidence>
<protein>
    <recommendedName>
        <fullName evidence="1">GyrI-like small molecule binding domain-containing protein</fullName>
    </recommendedName>
</protein>
<evidence type="ECO:0000259" key="1">
    <source>
        <dbReference type="Pfam" id="PF06445"/>
    </source>
</evidence>
<keyword evidence="3" id="KW-1185">Reference proteome</keyword>
<dbReference type="AlphaFoldDB" id="A0A562DKB7"/>
<dbReference type="Proteomes" id="UP000321583">
    <property type="component" value="Unassembled WGS sequence"/>
</dbReference>
<reference evidence="2 3" key="1">
    <citation type="submission" date="2019-07" db="EMBL/GenBank/DDBJ databases">
        <title>Genome sequencing of lignin-degrading bacterial isolates.</title>
        <authorList>
            <person name="Gladden J."/>
        </authorList>
    </citation>
    <scope>NUCLEOTIDE SEQUENCE [LARGE SCALE GENOMIC DNA]</scope>
    <source>
        <strain evidence="2 3">J19</strain>
    </source>
</reference>
<organism evidence="2 3">
    <name type="scientific">Pseudoxanthomonas taiwanensis J19</name>
    <dbReference type="NCBI Taxonomy" id="935569"/>
    <lineage>
        <taxon>Bacteria</taxon>
        <taxon>Pseudomonadati</taxon>
        <taxon>Pseudomonadota</taxon>
        <taxon>Gammaproteobacteria</taxon>
        <taxon>Lysobacterales</taxon>
        <taxon>Lysobacteraceae</taxon>
        <taxon>Pseudoxanthomonas</taxon>
    </lineage>
</organism>